<gene>
    <name evidence="1" type="ORF">GCM10011534_30230</name>
</gene>
<name>A0A917T1E0_9RHOB</name>
<dbReference type="AlphaFoldDB" id="A0A917T1E0"/>
<accession>A0A917T1E0</accession>
<proteinExistence type="predicted"/>
<keyword evidence="2" id="KW-1185">Reference proteome</keyword>
<evidence type="ECO:0000313" key="2">
    <source>
        <dbReference type="Proteomes" id="UP000649829"/>
    </source>
</evidence>
<protein>
    <submittedName>
        <fullName evidence="1">Uncharacterized protein</fullName>
    </submittedName>
</protein>
<evidence type="ECO:0000313" key="1">
    <source>
        <dbReference type="EMBL" id="GGM06365.1"/>
    </source>
</evidence>
<organism evidence="1 2">
    <name type="scientific">Pseudooceanicola nanhaiensis</name>
    <dbReference type="NCBI Taxonomy" id="375761"/>
    <lineage>
        <taxon>Bacteria</taxon>
        <taxon>Pseudomonadati</taxon>
        <taxon>Pseudomonadota</taxon>
        <taxon>Alphaproteobacteria</taxon>
        <taxon>Rhodobacterales</taxon>
        <taxon>Paracoccaceae</taxon>
        <taxon>Pseudooceanicola</taxon>
    </lineage>
</organism>
<sequence>MDVFHILEDVLGGIDKLAAEDEVKALHVGLLSPGSRARCVMRLRWRDSKRRAGGWKEPEG</sequence>
<dbReference type="EMBL" id="BMLF01000002">
    <property type="protein sequence ID" value="GGM06365.1"/>
    <property type="molecule type" value="Genomic_DNA"/>
</dbReference>
<reference evidence="1" key="2">
    <citation type="submission" date="2020-09" db="EMBL/GenBank/DDBJ databases">
        <authorList>
            <person name="Sun Q."/>
            <person name="Zhou Y."/>
        </authorList>
    </citation>
    <scope>NUCLEOTIDE SEQUENCE</scope>
    <source>
        <strain evidence="1">CGMCC 1.6293</strain>
    </source>
</reference>
<dbReference type="Proteomes" id="UP000649829">
    <property type="component" value="Unassembled WGS sequence"/>
</dbReference>
<comment type="caution">
    <text evidence="1">The sequence shown here is derived from an EMBL/GenBank/DDBJ whole genome shotgun (WGS) entry which is preliminary data.</text>
</comment>
<reference evidence="1" key="1">
    <citation type="journal article" date="2014" name="Int. J. Syst. Evol. Microbiol.">
        <title>Complete genome sequence of Corynebacterium casei LMG S-19264T (=DSM 44701T), isolated from a smear-ripened cheese.</title>
        <authorList>
            <consortium name="US DOE Joint Genome Institute (JGI-PGF)"/>
            <person name="Walter F."/>
            <person name="Albersmeier A."/>
            <person name="Kalinowski J."/>
            <person name="Ruckert C."/>
        </authorList>
    </citation>
    <scope>NUCLEOTIDE SEQUENCE</scope>
    <source>
        <strain evidence="1">CGMCC 1.6293</strain>
    </source>
</reference>